<sequence>MAVSRINQEIAKSLSVENSQVPPWCVCKATLEEWITYQEAENQELRSSRMEWVDGEIIIVELPSGEHGDFVGAFDTEVISQPVVRRYLKSHRDAYVSNRPPRQPRYEADDSFGPRPRTGSRLPIGLTNFRDWRTLVLEVGYSRGWGTQRGYLDWKVRKWSRVRGVRFVVCVAVTENLATAEYKLYTVLADTNRLPDLAPQPIVAPSAEIRFDARELLGLEPGDPIPQDPSGLLFPDPLVVDLYQVLQEALN</sequence>
<gene>
    <name evidence="2" type="ORF">P3T76_007085</name>
</gene>
<evidence type="ECO:0008006" key="4">
    <source>
        <dbReference type="Google" id="ProtNLM"/>
    </source>
</evidence>
<accession>A0AAD9GLX5</accession>
<name>A0AAD9GLX5_9STRA</name>
<dbReference type="AlphaFoldDB" id="A0AAD9GLX5"/>
<reference evidence="2" key="1">
    <citation type="submission" date="2023-08" db="EMBL/GenBank/DDBJ databases">
        <title>Reference Genome Resource for the Citrus Pathogen Phytophthora citrophthora.</title>
        <authorList>
            <person name="Moller H."/>
            <person name="Coetzee B."/>
            <person name="Rose L.J."/>
            <person name="Van Niekerk J.M."/>
        </authorList>
    </citation>
    <scope>NUCLEOTIDE SEQUENCE</scope>
    <source>
        <strain evidence="2">STE-U-9442</strain>
    </source>
</reference>
<dbReference type="EMBL" id="JASMQC010000012">
    <property type="protein sequence ID" value="KAK1941219.1"/>
    <property type="molecule type" value="Genomic_DNA"/>
</dbReference>
<organism evidence="2 3">
    <name type="scientific">Phytophthora citrophthora</name>
    <dbReference type="NCBI Taxonomy" id="4793"/>
    <lineage>
        <taxon>Eukaryota</taxon>
        <taxon>Sar</taxon>
        <taxon>Stramenopiles</taxon>
        <taxon>Oomycota</taxon>
        <taxon>Peronosporomycetes</taxon>
        <taxon>Peronosporales</taxon>
        <taxon>Peronosporaceae</taxon>
        <taxon>Phytophthora</taxon>
    </lineage>
</organism>
<keyword evidence="3" id="KW-1185">Reference proteome</keyword>
<protein>
    <recommendedName>
        <fullName evidence="4">Restriction endonuclease domain-containing protein</fullName>
    </recommendedName>
</protein>
<proteinExistence type="predicted"/>
<evidence type="ECO:0000256" key="1">
    <source>
        <dbReference type="SAM" id="MobiDB-lite"/>
    </source>
</evidence>
<evidence type="ECO:0000313" key="3">
    <source>
        <dbReference type="Proteomes" id="UP001259832"/>
    </source>
</evidence>
<dbReference type="Proteomes" id="UP001259832">
    <property type="component" value="Unassembled WGS sequence"/>
</dbReference>
<comment type="caution">
    <text evidence="2">The sequence shown here is derived from an EMBL/GenBank/DDBJ whole genome shotgun (WGS) entry which is preliminary data.</text>
</comment>
<evidence type="ECO:0000313" key="2">
    <source>
        <dbReference type="EMBL" id="KAK1941219.1"/>
    </source>
</evidence>
<feature type="region of interest" description="Disordered" evidence="1">
    <location>
        <begin position="96"/>
        <end position="118"/>
    </location>
</feature>